<sequence>MDQLVKLNFLSFLIGNFKLEETVDSTKRPVINSNLFTLKEKKMRMAIIPESMKNRNVSYLDLPMFKLDQEDENEENPLIASKNMENPKLQLHFQPITDEKMKKLASKKQKISVNIK</sequence>
<evidence type="ECO:0000313" key="1">
    <source>
        <dbReference type="EMBL" id="KAK8878582.1"/>
    </source>
</evidence>
<organism evidence="1 2">
    <name type="scientific">Tritrichomonas musculus</name>
    <dbReference type="NCBI Taxonomy" id="1915356"/>
    <lineage>
        <taxon>Eukaryota</taxon>
        <taxon>Metamonada</taxon>
        <taxon>Parabasalia</taxon>
        <taxon>Tritrichomonadida</taxon>
        <taxon>Tritrichomonadidae</taxon>
        <taxon>Tritrichomonas</taxon>
    </lineage>
</organism>
<reference evidence="1 2" key="1">
    <citation type="submission" date="2024-04" db="EMBL/GenBank/DDBJ databases">
        <title>Tritrichomonas musculus Genome.</title>
        <authorList>
            <person name="Alves-Ferreira E."/>
            <person name="Grigg M."/>
            <person name="Lorenzi H."/>
            <person name="Galac M."/>
        </authorList>
    </citation>
    <scope>NUCLEOTIDE SEQUENCE [LARGE SCALE GENOMIC DNA]</scope>
    <source>
        <strain evidence="1 2">EAF2021</strain>
    </source>
</reference>
<accession>A0ABR2JLL9</accession>
<proteinExistence type="predicted"/>
<comment type="caution">
    <text evidence="1">The sequence shown here is derived from an EMBL/GenBank/DDBJ whole genome shotgun (WGS) entry which is preliminary data.</text>
</comment>
<protein>
    <submittedName>
        <fullName evidence="1">Uncharacterized protein</fullName>
    </submittedName>
</protein>
<evidence type="ECO:0000313" key="2">
    <source>
        <dbReference type="Proteomes" id="UP001470230"/>
    </source>
</evidence>
<dbReference type="Proteomes" id="UP001470230">
    <property type="component" value="Unassembled WGS sequence"/>
</dbReference>
<dbReference type="EMBL" id="JAPFFF010000011">
    <property type="protein sequence ID" value="KAK8878582.1"/>
    <property type="molecule type" value="Genomic_DNA"/>
</dbReference>
<name>A0ABR2JLL9_9EUKA</name>
<keyword evidence="2" id="KW-1185">Reference proteome</keyword>
<gene>
    <name evidence="1" type="ORF">M9Y10_005362</name>
</gene>